<comment type="caution">
    <text evidence="1">The sequence shown here is derived from an EMBL/GenBank/DDBJ whole genome shotgun (WGS) entry which is preliminary data.</text>
</comment>
<organism evidence="1 2">
    <name type="scientific">Polyangium fumosum</name>
    <dbReference type="NCBI Taxonomy" id="889272"/>
    <lineage>
        <taxon>Bacteria</taxon>
        <taxon>Pseudomonadati</taxon>
        <taxon>Myxococcota</taxon>
        <taxon>Polyangia</taxon>
        <taxon>Polyangiales</taxon>
        <taxon>Polyangiaceae</taxon>
        <taxon>Polyangium</taxon>
    </lineage>
</organism>
<gene>
    <name evidence="1" type="ORF">E8A74_39930</name>
</gene>
<reference evidence="1 2" key="1">
    <citation type="submission" date="2019-04" db="EMBL/GenBank/DDBJ databases">
        <authorList>
            <person name="Li Y."/>
            <person name="Wang J."/>
        </authorList>
    </citation>
    <scope>NUCLEOTIDE SEQUENCE [LARGE SCALE GENOMIC DNA]</scope>
    <source>
        <strain evidence="1 2">DSM 14668</strain>
    </source>
</reference>
<sequence length="70" mass="7595">MIGPRTMAIDEPFAALRAELRKHKVEEDALLDGIAFAKALMVAADDVLDLLVDETKKAVLARIKAEMGST</sequence>
<evidence type="ECO:0000313" key="1">
    <source>
        <dbReference type="EMBL" id="TKC98830.1"/>
    </source>
</evidence>
<name>A0A4U1IXP6_9BACT</name>
<dbReference type="EMBL" id="SSMQ01000063">
    <property type="protein sequence ID" value="TKC98830.1"/>
    <property type="molecule type" value="Genomic_DNA"/>
</dbReference>
<proteinExistence type="predicted"/>
<keyword evidence="2" id="KW-1185">Reference proteome</keyword>
<dbReference type="AlphaFoldDB" id="A0A4U1IXP6"/>
<evidence type="ECO:0000313" key="2">
    <source>
        <dbReference type="Proteomes" id="UP000309215"/>
    </source>
</evidence>
<dbReference type="Proteomes" id="UP000309215">
    <property type="component" value="Unassembled WGS sequence"/>
</dbReference>
<protein>
    <submittedName>
        <fullName evidence="1">Uncharacterized protein</fullName>
    </submittedName>
</protein>
<accession>A0A4U1IXP6</accession>